<evidence type="ECO:0000256" key="2">
    <source>
        <dbReference type="SAM" id="Phobius"/>
    </source>
</evidence>
<evidence type="ECO:0000313" key="4">
    <source>
        <dbReference type="EMBL" id="RFZ90046.1"/>
    </source>
</evidence>
<dbReference type="InterPro" id="IPR010559">
    <property type="entry name" value="Sig_transdc_His_kin_internal"/>
</dbReference>
<comment type="caution">
    <text evidence="4">The sequence shown here is derived from an EMBL/GenBank/DDBJ whole genome shotgun (WGS) entry which is preliminary data.</text>
</comment>
<protein>
    <recommendedName>
        <fullName evidence="3">Signal transduction histidine kinase internal region domain-containing protein</fullName>
    </recommendedName>
</protein>
<accession>A0A372NM71</accession>
<dbReference type="InterPro" id="IPR050640">
    <property type="entry name" value="Bact_2-comp_sensor_kinase"/>
</dbReference>
<reference evidence="4 5" key="1">
    <citation type="submission" date="2018-08" db="EMBL/GenBank/DDBJ databases">
        <title>Mucilaginibacter sp. MYSH2.</title>
        <authorList>
            <person name="Seo T."/>
        </authorList>
    </citation>
    <scope>NUCLEOTIDE SEQUENCE [LARGE SCALE GENOMIC DNA]</scope>
    <source>
        <strain evidence="4 5">MYSH2</strain>
    </source>
</reference>
<dbReference type="Proteomes" id="UP000264217">
    <property type="component" value="Unassembled WGS sequence"/>
</dbReference>
<keyword evidence="1" id="KW-0175">Coiled coil</keyword>
<feature type="transmembrane region" description="Helical" evidence="2">
    <location>
        <begin position="12"/>
        <end position="33"/>
    </location>
</feature>
<feature type="transmembrane region" description="Helical" evidence="2">
    <location>
        <begin position="74"/>
        <end position="95"/>
    </location>
</feature>
<dbReference type="EMBL" id="QWDC01000005">
    <property type="protein sequence ID" value="RFZ90046.1"/>
    <property type="molecule type" value="Genomic_DNA"/>
</dbReference>
<name>A0A372NM71_9SPHI</name>
<dbReference type="GO" id="GO:0000155">
    <property type="term" value="F:phosphorelay sensor kinase activity"/>
    <property type="evidence" value="ECO:0007669"/>
    <property type="project" value="InterPro"/>
</dbReference>
<keyword evidence="2" id="KW-0472">Membrane</keyword>
<dbReference type="PANTHER" id="PTHR34220">
    <property type="entry name" value="SENSOR HISTIDINE KINASE YPDA"/>
    <property type="match status" value="1"/>
</dbReference>
<keyword evidence="2" id="KW-1133">Transmembrane helix</keyword>
<dbReference type="PANTHER" id="PTHR34220:SF7">
    <property type="entry name" value="SENSOR HISTIDINE KINASE YPDA"/>
    <property type="match status" value="1"/>
</dbReference>
<evidence type="ECO:0000256" key="1">
    <source>
        <dbReference type="SAM" id="Coils"/>
    </source>
</evidence>
<dbReference type="Pfam" id="PF06580">
    <property type="entry name" value="His_kinase"/>
    <property type="match status" value="1"/>
</dbReference>
<organism evidence="4 5">
    <name type="scientific">Mucilaginibacter conchicola</name>
    <dbReference type="NCBI Taxonomy" id="2303333"/>
    <lineage>
        <taxon>Bacteria</taxon>
        <taxon>Pseudomonadati</taxon>
        <taxon>Bacteroidota</taxon>
        <taxon>Sphingobacteriia</taxon>
        <taxon>Sphingobacteriales</taxon>
        <taxon>Sphingobacteriaceae</taxon>
        <taxon>Mucilaginibacter</taxon>
    </lineage>
</organism>
<feature type="domain" description="Signal transduction histidine kinase internal region" evidence="3">
    <location>
        <begin position="172"/>
        <end position="249"/>
    </location>
</feature>
<dbReference type="AlphaFoldDB" id="A0A372NM71"/>
<evidence type="ECO:0000259" key="3">
    <source>
        <dbReference type="Pfam" id="PF06580"/>
    </source>
</evidence>
<feature type="transmembrane region" description="Helical" evidence="2">
    <location>
        <begin position="115"/>
        <end position="138"/>
    </location>
</feature>
<sequence>MRDKMDLVVKSAVFRHVVFWALYITYELAFYHINSGTRAPVIHFVVFYLLNIGLFYFNAHVILDFAFFRTRLRFMNSAALIILELTIYLFVKYVLDNMISGIEGTPGVVKFTKQYSSYSIWRGLYFIGLSIAYWSMIYMEHFRERNHRITAEQLRTKAENLELENRIITVENAFLKNQISPHLLFNTLNFIYNDVYHKSERAGEGVMLLSELMRYSLVSGDSHDQVPLSDEIRQVENLIRLCRLRFGDQVFFNFRRKGKLTGIKVIPLIFVTLVENMIKHGDIGEESCPATVELIRMDDELIFRTSNPKGSSLPSVRTGLGLKNLEKRLHNAYENRYRFEIADLGDIFSAAIYLKI</sequence>
<keyword evidence="5" id="KW-1185">Reference proteome</keyword>
<dbReference type="GO" id="GO:0016020">
    <property type="term" value="C:membrane"/>
    <property type="evidence" value="ECO:0007669"/>
    <property type="project" value="InterPro"/>
</dbReference>
<feature type="coiled-coil region" evidence="1">
    <location>
        <begin position="144"/>
        <end position="178"/>
    </location>
</feature>
<evidence type="ECO:0000313" key="5">
    <source>
        <dbReference type="Proteomes" id="UP000264217"/>
    </source>
</evidence>
<gene>
    <name evidence="4" type="ORF">D0C36_22640</name>
</gene>
<keyword evidence="2" id="KW-0812">Transmembrane</keyword>
<proteinExistence type="predicted"/>
<feature type="transmembrane region" description="Helical" evidence="2">
    <location>
        <begin position="45"/>
        <end position="67"/>
    </location>
</feature>